<organism evidence="7">
    <name type="scientific">marine metagenome</name>
    <dbReference type="NCBI Taxonomy" id="408172"/>
    <lineage>
        <taxon>unclassified sequences</taxon>
        <taxon>metagenomes</taxon>
        <taxon>ecological metagenomes</taxon>
    </lineage>
</organism>
<keyword evidence="4" id="KW-0808">Transferase</keyword>
<dbReference type="GO" id="GO:0008168">
    <property type="term" value="F:methyltransferase activity"/>
    <property type="evidence" value="ECO:0007669"/>
    <property type="project" value="UniProtKB-KW"/>
</dbReference>
<keyword evidence="3" id="KW-0489">Methyltransferase</keyword>
<evidence type="ECO:0000256" key="3">
    <source>
        <dbReference type="ARBA" id="ARBA00022603"/>
    </source>
</evidence>
<feature type="domain" description="Tetrapyrrole methylase" evidence="6">
    <location>
        <begin position="68"/>
        <end position="212"/>
    </location>
</feature>
<keyword evidence="5" id="KW-0949">S-adenosyl-L-methionine</keyword>
<sequence length="234" mass="26623">VDNGSLYLVPNYLGNSSYYKFHKTFVEIINNIQYFILENEKPGRAFIKAICPKKNQAGLIISTLNKFTEKESIKDFLKPCFQGNDIALISDAGCPGIADPGADLVSIAHLRKIKVIPLVGPSSIFLALMASGMNGQQFEFNGYLSIEKKRRKEEIKVMEKKSNLVTQIFMETPYRNDKLIIDLINYLKPSTKLCIATDITLESELIKTDTIQNWKKNKEKYNKRPSIFIIESIF</sequence>
<dbReference type="PANTHER" id="PTHR46111">
    <property type="entry name" value="RIBOSOMAL RNA SMALL SUBUNIT METHYLTRANSFERASE I"/>
    <property type="match status" value="1"/>
</dbReference>
<proteinExistence type="predicted"/>
<evidence type="ECO:0000256" key="4">
    <source>
        <dbReference type="ARBA" id="ARBA00022679"/>
    </source>
</evidence>
<dbReference type="Gene3D" id="3.30.950.10">
    <property type="entry name" value="Methyltransferase, Cobalt-precorrin-4 Transmethylase, Domain 2"/>
    <property type="match status" value="1"/>
</dbReference>
<dbReference type="GO" id="GO:0032259">
    <property type="term" value="P:methylation"/>
    <property type="evidence" value="ECO:0007669"/>
    <property type="project" value="UniProtKB-KW"/>
</dbReference>
<evidence type="ECO:0000313" key="7">
    <source>
        <dbReference type="EMBL" id="SUZ83683.1"/>
    </source>
</evidence>
<evidence type="ECO:0000259" key="6">
    <source>
        <dbReference type="Pfam" id="PF00590"/>
    </source>
</evidence>
<name>A0A381R259_9ZZZZ</name>
<dbReference type="Gene3D" id="3.40.1010.10">
    <property type="entry name" value="Cobalt-precorrin-4 Transmethylase, Domain 1"/>
    <property type="match status" value="1"/>
</dbReference>
<dbReference type="AlphaFoldDB" id="A0A381R259"/>
<reference evidence="7" key="1">
    <citation type="submission" date="2018-05" db="EMBL/GenBank/DDBJ databases">
        <authorList>
            <person name="Lanie J.A."/>
            <person name="Ng W.-L."/>
            <person name="Kazmierczak K.M."/>
            <person name="Andrzejewski T.M."/>
            <person name="Davidsen T.M."/>
            <person name="Wayne K.J."/>
            <person name="Tettelin H."/>
            <person name="Glass J.I."/>
            <person name="Rusch D."/>
            <person name="Podicherti R."/>
            <person name="Tsui H.-C.T."/>
            <person name="Winkler M.E."/>
        </authorList>
    </citation>
    <scope>NUCLEOTIDE SEQUENCE</scope>
</reference>
<dbReference type="GO" id="GO:0006364">
    <property type="term" value="P:rRNA processing"/>
    <property type="evidence" value="ECO:0007669"/>
    <property type="project" value="UniProtKB-KW"/>
</dbReference>
<protein>
    <recommendedName>
        <fullName evidence="6">Tetrapyrrole methylase domain-containing protein</fullName>
    </recommendedName>
</protein>
<dbReference type="EMBL" id="UINC01001561">
    <property type="protein sequence ID" value="SUZ83683.1"/>
    <property type="molecule type" value="Genomic_DNA"/>
</dbReference>
<dbReference type="SUPFAM" id="SSF53790">
    <property type="entry name" value="Tetrapyrrole methylase"/>
    <property type="match status" value="1"/>
</dbReference>
<accession>A0A381R259</accession>
<dbReference type="InterPro" id="IPR008189">
    <property type="entry name" value="rRNA_ssu_MeTfrase_I"/>
</dbReference>
<dbReference type="CDD" id="cd11649">
    <property type="entry name" value="RsmI_like"/>
    <property type="match status" value="1"/>
</dbReference>
<evidence type="ECO:0000256" key="2">
    <source>
        <dbReference type="ARBA" id="ARBA00022552"/>
    </source>
</evidence>
<feature type="non-terminal residue" evidence="7">
    <location>
        <position position="1"/>
    </location>
</feature>
<dbReference type="InterPro" id="IPR035996">
    <property type="entry name" value="4pyrrol_Methylase_sf"/>
</dbReference>
<dbReference type="PIRSF" id="PIRSF005917">
    <property type="entry name" value="MTase_YraL"/>
    <property type="match status" value="1"/>
</dbReference>
<dbReference type="PANTHER" id="PTHR46111:SF2">
    <property type="entry name" value="SAM-DEPENDENT METHYLTRANSFERASE"/>
    <property type="match status" value="1"/>
</dbReference>
<gene>
    <name evidence="7" type="ORF">METZ01_LOCUS36537</name>
</gene>
<keyword evidence="1" id="KW-0963">Cytoplasm</keyword>
<evidence type="ECO:0000256" key="5">
    <source>
        <dbReference type="ARBA" id="ARBA00022691"/>
    </source>
</evidence>
<dbReference type="InterPro" id="IPR014776">
    <property type="entry name" value="4pyrrole_Mease_sub2"/>
</dbReference>
<dbReference type="Pfam" id="PF00590">
    <property type="entry name" value="TP_methylase"/>
    <property type="match status" value="1"/>
</dbReference>
<keyword evidence="2" id="KW-0698">rRNA processing</keyword>
<dbReference type="InterPro" id="IPR014777">
    <property type="entry name" value="4pyrrole_Mease_sub1"/>
</dbReference>
<dbReference type="InterPro" id="IPR000878">
    <property type="entry name" value="4pyrrol_Mease"/>
</dbReference>
<evidence type="ECO:0000256" key="1">
    <source>
        <dbReference type="ARBA" id="ARBA00022490"/>
    </source>
</evidence>